<dbReference type="SMART" id="SM00387">
    <property type="entry name" value="HATPase_c"/>
    <property type="match status" value="1"/>
</dbReference>
<dbReference type="SMART" id="SM00388">
    <property type="entry name" value="HisKA"/>
    <property type="match status" value="1"/>
</dbReference>
<dbReference type="InterPro" id="IPR036890">
    <property type="entry name" value="HATPase_C_sf"/>
</dbReference>
<evidence type="ECO:0000313" key="11">
    <source>
        <dbReference type="Proteomes" id="UP000582837"/>
    </source>
</evidence>
<feature type="coiled-coil region" evidence="7">
    <location>
        <begin position="415"/>
        <end position="453"/>
    </location>
</feature>
<evidence type="ECO:0000256" key="3">
    <source>
        <dbReference type="ARBA" id="ARBA00022553"/>
    </source>
</evidence>
<feature type="domain" description="PAS" evidence="9">
    <location>
        <begin position="295"/>
        <end position="331"/>
    </location>
</feature>
<dbReference type="RefSeq" id="WP_170035205.1">
    <property type="nucleotide sequence ID" value="NZ_JABDTL010000001.1"/>
</dbReference>
<dbReference type="Proteomes" id="UP000582837">
    <property type="component" value="Unassembled WGS sequence"/>
</dbReference>
<dbReference type="InterPro" id="IPR003594">
    <property type="entry name" value="HATPase_dom"/>
</dbReference>
<dbReference type="GO" id="GO:0000155">
    <property type="term" value="F:phosphorelay sensor kinase activity"/>
    <property type="evidence" value="ECO:0007669"/>
    <property type="project" value="InterPro"/>
</dbReference>
<dbReference type="AlphaFoldDB" id="A0A841H6M0"/>
<name>A0A841H6M0_9BACT</name>
<dbReference type="FunFam" id="1.10.287.130:FF:000001">
    <property type="entry name" value="Two-component sensor histidine kinase"/>
    <property type="match status" value="1"/>
</dbReference>
<proteinExistence type="predicted"/>
<keyword evidence="4" id="KW-0808">Transferase</keyword>
<feature type="domain" description="Histidine kinase" evidence="8">
    <location>
        <begin position="463"/>
        <end position="681"/>
    </location>
</feature>
<dbReference type="GO" id="GO:0005886">
    <property type="term" value="C:plasma membrane"/>
    <property type="evidence" value="ECO:0007669"/>
    <property type="project" value="TreeGrafter"/>
</dbReference>
<dbReference type="Gene3D" id="3.30.565.10">
    <property type="entry name" value="Histidine kinase-like ATPase, C-terminal domain"/>
    <property type="match status" value="1"/>
</dbReference>
<evidence type="ECO:0000259" key="8">
    <source>
        <dbReference type="PROSITE" id="PS50109"/>
    </source>
</evidence>
<dbReference type="SUPFAM" id="SSF55874">
    <property type="entry name" value="ATPase domain of HSP90 chaperone/DNA topoisomerase II/histidine kinase"/>
    <property type="match status" value="1"/>
</dbReference>
<dbReference type="Pfam" id="PF02518">
    <property type="entry name" value="HATPase_c"/>
    <property type="match status" value="1"/>
</dbReference>
<comment type="caution">
    <text evidence="10">The sequence shown here is derived from an EMBL/GenBank/DDBJ whole genome shotgun (WGS) entry which is preliminary data.</text>
</comment>
<evidence type="ECO:0000256" key="4">
    <source>
        <dbReference type="ARBA" id="ARBA00022679"/>
    </source>
</evidence>
<dbReference type="PROSITE" id="PS50112">
    <property type="entry name" value="PAS"/>
    <property type="match status" value="1"/>
</dbReference>
<keyword evidence="6" id="KW-0902">Two-component regulatory system</keyword>
<evidence type="ECO:0000256" key="7">
    <source>
        <dbReference type="SAM" id="Coils"/>
    </source>
</evidence>
<protein>
    <recommendedName>
        <fullName evidence="2">histidine kinase</fullName>
        <ecNumber evidence="2">2.7.13.3</ecNumber>
    </recommendedName>
</protein>
<keyword evidence="5 10" id="KW-0418">Kinase</keyword>
<evidence type="ECO:0000256" key="5">
    <source>
        <dbReference type="ARBA" id="ARBA00022777"/>
    </source>
</evidence>
<evidence type="ECO:0000259" key="9">
    <source>
        <dbReference type="PROSITE" id="PS50112"/>
    </source>
</evidence>
<dbReference type="InterPro" id="IPR000014">
    <property type="entry name" value="PAS"/>
</dbReference>
<evidence type="ECO:0000313" key="10">
    <source>
        <dbReference type="EMBL" id="MBB6073801.1"/>
    </source>
</evidence>
<reference evidence="10 11" key="1">
    <citation type="submission" date="2020-08" db="EMBL/GenBank/DDBJ databases">
        <title>Genomic Encyclopedia of Type Strains, Phase IV (KMG-IV): sequencing the most valuable type-strain genomes for metagenomic binning, comparative biology and taxonomic classification.</title>
        <authorList>
            <person name="Goeker M."/>
        </authorList>
    </citation>
    <scope>NUCLEOTIDE SEQUENCE [LARGE SCALE GENOMIC DNA]</scope>
    <source>
        <strain evidence="10 11">DSM 29007</strain>
    </source>
</reference>
<dbReference type="InterPro" id="IPR004358">
    <property type="entry name" value="Sig_transdc_His_kin-like_C"/>
</dbReference>
<accession>A0A841H6M0</accession>
<dbReference type="CDD" id="cd00082">
    <property type="entry name" value="HisKA"/>
    <property type="match status" value="1"/>
</dbReference>
<keyword evidence="11" id="KW-1185">Reference proteome</keyword>
<dbReference type="SUPFAM" id="SSF55785">
    <property type="entry name" value="PYP-like sensor domain (PAS domain)"/>
    <property type="match status" value="1"/>
</dbReference>
<dbReference type="PRINTS" id="PR00344">
    <property type="entry name" value="BCTRLSENSOR"/>
</dbReference>
<dbReference type="PROSITE" id="PS50109">
    <property type="entry name" value="HIS_KIN"/>
    <property type="match status" value="1"/>
</dbReference>
<sequence length="718" mass="77713">MVDPRRAPDAAREMDRVLRAPRFADALRGAAAAALEPAGMRLETVLMRDGAALREHPAWVPAGQPPRAVSAGTAAEAVARALASGMPEAMDGMGRGVALPLLGSEDAPFAILLVDAADADAEARASSVALLAAVGPALHARWRVESAEQARDAAERRSRLYGAICESLGDPVLVTDRRNRILLENGRARALLSSAPDAPEEHRRRAEVNNYLFTSFLARPPAAQGEPRELTLVDPETGAERRFEAVPAPLPQGASFPDDGTVSLLRDVTDLRNTSHQLGHQVRRARQAESTARAERDQLNLVLAHAGAPIVVTDHRGAVMLMNREAQRLFGPRPDGAPDPRAASNAERIFAAVEEFTAGDEAAAVTRVELRETESPRDLPAELICARIRDGDNATAAVVCILHDRTHEVENARLASELARVNAGLQQSIREATAELTDQNRQLAWQRQELERAYRHKSEFLASMSHELRTPINALLGYTALMRERIYGDLTERQDEALQRVQTASEHLLALVNDILDLAKIEAGRMPLHLEPLALGGLVQELADGLEPMAHARGLRLLVDVPDTLPVLLTDRMRLKQILLNLMSNAVKFTHQGSVTLRARTVAEGVEVQVADTGIGISQNDLRGIFDDFRQADQSSTREYGGTGLGLSIVRKLLGLLGGSIHVESRPSEGSVFTVSLPVRTVMAREGEEAIHRAMHGQAVVVEDGVARALPPPESARG</sequence>
<dbReference type="FunFam" id="3.30.565.10:FF:000010">
    <property type="entry name" value="Sensor histidine kinase RcsC"/>
    <property type="match status" value="1"/>
</dbReference>
<dbReference type="PANTHER" id="PTHR43047">
    <property type="entry name" value="TWO-COMPONENT HISTIDINE PROTEIN KINASE"/>
    <property type="match status" value="1"/>
</dbReference>
<dbReference type="InterPro" id="IPR036097">
    <property type="entry name" value="HisK_dim/P_sf"/>
</dbReference>
<keyword evidence="7" id="KW-0175">Coiled coil</keyword>
<dbReference type="Gene3D" id="1.10.287.130">
    <property type="match status" value="1"/>
</dbReference>
<comment type="catalytic activity">
    <reaction evidence="1">
        <text>ATP + protein L-histidine = ADP + protein N-phospho-L-histidine.</text>
        <dbReference type="EC" id="2.7.13.3"/>
    </reaction>
</comment>
<dbReference type="InterPro" id="IPR005467">
    <property type="entry name" value="His_kinase_dom"/>
</dbReference>
<keyword evidence="3" id="KW-0597">Phosphoprotein</keyword>
<dbReference type="GO" id="GO:0009927">
    <property type="term" value="F:histidine phosphotransfer kinase activity"/>
    <property type="evidence" value="ECO:0007669"/>
    <property type="project" value="TreeGrafter"/>
</dbReference>
<dbReference type="PANTHER" id="PTHR43047:SF72">
    <property type="entry name" value="OSMOSENSING HISTIDINE PROTEIN KINASE SLN1"/>
    <property type="match status" value="1"/>
</dbReference>
<dbReference type="Gene3D" id="3.30.450.20">
    <property type="entry name" value="PAS domain"/>
    <property type="match status" value="1"/>
</dbReference>
<dbReference type="InterPro" id="IPR003661">
    <property type="entry name" value="HisK_dim/P_dom"/>
</dbReference>
<dbReference type="InterPro" id="IPR035965">
    <property type="entry name" value="PAS-like_dom_sf"/>
</dbReference>
<evidence type="ECO:0000256" key="1">
    <source>
        <dbReference type="ARBA" id="ARBA00000085"/>
    </source>
</evidence>
<dbReference type="SUPFAM" id="SSF47384">
    <property type="entry name" value="Homodimeric domain of signal transducing histidine kinase"/>
    <property type="match status" value="1"/>
</dbReference>
<dbReference type="CDD" id="cd16922">
    <property type="entry name" value="HATPase_EvgS-ArcB-TorS-like"/>
    <property type="match status" value="1"/>
</dbReference>
<dbReference type="EC" id="2.7.13.3" evidence="2"/>
<evidence type="ECO:0000256" key="6">
    <source>
        <dbReference type="ARBA" id="ARBA00023012"/>
    </source>
</evidence>
<dbReference type="EMBL" id="JACHIA010000029">
    <property type="protein sequence ID" value="MBB6073801.1"/>
    <property type="molecule type" value="Genomic_DNA"/>
</dbReference>
<organism evidence="10 11">
    <name type="scientific">Longimicrobium terrae</name>
    <dbReference type="NCBI Taxonomy" id="1639882"/>
    <lineage>
        <taxon>Bacteria</taxon>
        <taxon>Pseudomonadati</taxon>
        <taxon>Gemmatimonadota</taxon>
        <taxon>Longimicrobiia</taxon>
        <taxon>Longimicrobiales</taxon>
        <taxon>Longimicrobiaceae</taxon>
        <taxon>Longimicrobium</taxon>
    </lineage>
</organism>
<gene>
    <name evidence="10" type="ORF">HNQ61_005479</name>
</gene>
<dbReference type="Pfam" id="PF00512">
    <property type="entry name" value="HisKA"/>
    <property type="match status" value="1"/>
</dbReference>
<evidence type="ECO:0000256" key="2">
    <source>
        <dbReference type="ARBA" id="ARBA00012438"/>
    </source>
</evidence>